<keyword evidence="3" id="KW-0274">FAD</keyword>
<feature type="region of interest" description="Disordered" evidence="5">
    <location>
        <begin position="201"/>
        <end position="222"/>
    </location>
</feature>
<gene>
    <name evidence="6" type="ORF">BU14_2588s0001</name>
</gene>
<dbReference type="EMBL" id="KV920371">
    <property type="protein sequence ID" value="OSX68554.1"/>
    <property type="molecule type" value="Genomic_DNA"/>
</dbReference>
<evidence type="ECO:0008006" key="8">
    <source>
        <dbReference type="Google" id="ProtNLM"/>
    </source>
</evidence>
<evidence type="ECO:0000256" key="3">
    <source>
        <dbReference type="ARBA" id="ARBA00022827"/>
    </source>
</evidence>
<evidence type="ECO:0000256" key="2">
    <source>
        <dbReference type="ARBA" id="ARBA00022630"/>
    </source>
</evidence>
<name>A0A1X6NIW1_PORUM</name>
<feature type="compositionally biased region" description="Gly residues" evidence="5">
    <location>
        <begin position="210"/>
        <end position="222"/>
    </location>
</feature>
<dbReference type="Proteomes" id="UP000218209">
    <property type="component" value="Unassembled WGS sequence"/>
</dbReference>
<accession>A0A1X6NIW1</accession>
<evidence type="ECO:0000256" key="5">
    <source>
        <dbReference type="SAM" id="MobiDB-lite"/>
    </source>
</evidence>
<sequence length="222" mass="22215">MPVPQPPLPGLAPGAAHPPLHFDLLVTATGAAAHGWLAAATDLPVDGGGFVRVGPTLQVPGAAAGGRVFAAGDCAAVDGGGGGGGGGGVPKAGVFAVRQGPVLSANVAAVAAAARRPLPPRAGSRGEPATTAAAGKGADCVRVRRLRTFHPQRDFLSLLATGDGRAVGTKWGHAVEGRWVWALKDAIDRRWMRRFLLEESGGGRRRKNGEGGGGRGGTGTTP</sequence>
<dbReference type="GO" id="GO:0019646">
    <property type="term" value="P:aerobic electron transport chain"/>
    <property type="evidence" value="ECO:0007669"/>
    <property type="project" value="TreeGrafter"/>
</dbReference>
<dbReference type="PANTHER" id="PTHR42913">
    <property type="entry name" value="APOPTOSIS-INDUCING FACTOR 1"/>
    <property type="match status" value="1"/>
</dbReference>
<dbReference type="Gene3D" id="3.50.50.100">
    <property type="match status" value="1"/>
</dbReference>
<dbReference type="InterPro" id="IPR051169">
    <property type="entry name" value="NADH-Q_oxidoreductase"/>
</dbReference>
<protein>
    <recommendedName>
        <fullName evidence="8">FAD/NAD(P)-binding domain-containing protein</fullName>
    </recommendedName>
</protein>
<dbReference type="InterPro" id="IPR036188">
    <property type="entry name" value="FAD/NAD-bd_sf"/>
</dbReference>
<evidence type="ECO:0000256" key="4">
    <source>
        <dbReference type="ARBA" id="ARBA00023002"/>
    </source>
</evidence>
<keyword evidence="7" id="KW-1185">Reference proteome</keyword>
<dbReference type="OrthoDB" id="409395at2759"/>
<reference evidence="6 7" key="1">
    <citation type="submission" date="2017-03" db="EMBL/GenBank/DDBJ databases">
        <title>WGS assembly of Porphyra umbilicalis.</title>
        <authorList>
            <person name="Brawley S.H."/>
            <person name="Blouin N.A."/>
            <person name="Ficko-Blean E."/>
            <person name="Wheeler G.L."/>
            <person name="Lohr M."/>
            <person name="Goodson H.V."/>
            <person name="Jenkins J.W."/>
            <person name="Blaby-Haas C.E."/>
            <person name="Helliwell K.E."/>
            <person name="Chan C."/>
            <person name="Marriage T."/>
            <person name="Bhattacharya D."/>
            <person name="Klein A.S."/>
            <person name="Badis Y."/>
            <person name="Brodie J."/>
            <person name="Cao Y."/>
            <person name="Collen J."/>
            <person name="Dittami S.M."/>
            <person name="Gachon C.M."/>
            <person name="Green B.R."/>
            <person name="Karpowicz S."/>
            <person name="Kim J.W."/>
            <person name="Kudahl U."/>
            <person name="Lin S."/>
            <person name="Michel G."/>
            <person name="Mittag M."/>
            <person name="Olson B.J."/>
            <person name="Pangilinan J."/>
            <person name="Peng Y."/>
            <person name="Qiu H."/>
            <person name="Shu S."/>
            <person name="Singer J.T."/>
            <person name="Smith A.G."/>
            <person name="Sprecher B.N."/>
            <person name="Wagner V."/>
            <person name="Wang W."/>
            <person name="Wang Z.-Y."/>
            <person name="Yan J."/>
            <person name="Yarish C."/>
            <person name="Zoeuner-Riek S."/>
            <person name="Zhuang Y."/>
            <person name="Zou Y."/>
            <person name="Lindquist E.A."/>
            <person name="Grimwood J."/>
            <person name="Barry K."/>
            <person name="Rokhsar D.S."/>
            <person name="Schmutz J."/>
            <person name="Stiller J.W."/>
            <person name="Grossman A.R."/>
            <person name="Prochnik S.E."/>
        </authorList>
    </citation>
    <scope>NUCLEOTIDE SEQUENCE [LARGE SCALE GENOMIC DNA]</scope>
    <source>
        <strain evidence="6">4086291</strain>
    </source>
</reference>
<keyword evidence="4" id="KW-0560">Oxidoreductase</keyword>
<organism evidence="6 7">
    <name type="scientific">Porphyra umbilicalis</name>
    <name type="common">Purple laver</name>
    <name type="synonym">Red alga</name>
    <dbReference type="NCBI Taxonomy" id="2786"/>
    <lineage>
        <taxon>Eukaryota</taxon>
        <taxon>Rhodophyta</taxon>
        <taxon>Bangiophyceae</taxon>
        <taxon>Bangiales</taxon>
        <taxon>Bangiaceae</taxon>
        <taxon>Porphyra</taxon>
    </lineage>
</organism>
<comment type="cofactor">
    <cofactor evidence="1">
        <name>FAD</name>
        <dbReference type="ChEBI" id="CHEBI:57692"/>
    </cofactor>
</comment>
<evidence type="ECO:0000256" key="1">
    <source>
        <dbReference type="ARBA" id="ARBA00001974"/>
    </source>
</evidence>
<dbReference type="AlphaFoldDB" id="A0A1X6NIW1"/>
<evidence type="ECO:0000313" key="7">
    <source>
        <dbReference type="Proteomes" id="UP000218209"/>
    </source>
</evidence>
<dbReference type="PANTHER" id="PTHR42913:SF9">
    <property type="entry name" value="SLR1591 PROTEIN"/>
    <property type="match status" value="1"/>
</dbReference>
<keyword evidence="2" id="KW-0285">Flavoprotein</keyword>
<proteinExistence type="predicted"/>
<dbReference type="GO" id="GO:0003955">
    <property type="term" value="F:NAD(P)H dehydrogenase (quinone) activity"/>
    <property type="evidence" value="ECO:0007669"/>
    <property type="project" value="TreeGrafter"/>
</dbReference>
<dbReference type="SUPFAM" id="SSF51905">
    <property type="entry name" value="FAD/NAD(P)-binding domain"/>
    <property type="match status" value="1"/>
</dbReference>
<evidence type="ECO:0000313" key="6">
    <source>
        <dbReference type="EMBL" id="OSX68554.1"/>
    </source>
</evidence>